<feature type="transmembrane region" description="Helical" evidence="4">
    <location>
        <begin position="119"/>
        <end position="139"/>
    </location>
</feature>
<dbReference type="InterPro" id="IPR049500">
    <property type="entry name" value="Peptidase_M50B-like"/>
</dbReference>
<keyword evidence="4" id="KW-0472">Membrane</keyword>
<keyword evidence="2 3" id="KW-0802">TPR repeat</keyword>
<feature type="transmembrane region" description="Helical" evidence="4">
    <location>
        <begin position="6"/>
        <end position="25"/>
    </location>
</feature>
<evidence type="ECO:0000256" key="1">
    <source>
        <dbReference type="ARBA" id="ARBA00022737"/>
    </source>
</evidence>
<dbReference type="InterPro" id="IPR050498">
    <property type="entry name" value="Ycf3"/>
</dbReference>
<feature type="repeat" description="TPR" evidence="3">
    <location>
        <begin position="338"/>
        <end position="371"/>
    </location>
</feature>
<dbReference type="CDD" id="cd05709">
    <property type="entry name" value="S2P-M50"/>
    <property type="match status" value="1"/>
</dbReference>
<dbReference type="PANTHER" id="PTHR44858:SF1">
    <property type="entry name" value="UDP-N-ACETYLGLUCOSAMINE--PEPTIDE N-ACETYLGLUCOSAMINYLTRANSFERASE SPINDLY-RELATED"/>
    <property type="match status" value="1"/>
</dbReference>
<sequence>MEFFEIPGIFIVFFFILIRPLTVFIHEMGHAITGWLVTRKKVHVFIGSYGSKDESFTIHFKDFSFYIFKNPLKWGRGLCNTERKRFSVNKHILYVFGGPAASLLIAVMSYFIISNTEFLTTFFVFLMISSVIDFLMNIFPSQKTFYLSDGRAISNDGRTILNLIQQKKLPKEYTEGMYIFYEKKFSEAASIFENVLQKSEEPNIYRMAIASHINNKNYERAKELGAKFKEKHVMNSDDLINFALTFTQTGALVESLVYYDEALKMNSNHKFALNNKGYTLILLEKYEEAILLLSKALSIDKKFSYSYNNRGLAKINLGLYEEGLTDIEYSLKLDSQNADAYKNLGIYHMKKMEYQKALDLFLKAKKMDESLNMIDELILELDSKTEK</sequence>
<protein>
    <submittedName>
        <fullName evidence="5">Flp pilus assembly protein TadD</fullName>
    </submittedName>
</protein>
<feature type="transmembrane region" description="Helical" evidence="4">
    <location>
        <begin position="92"/>
        <end position="113"/>
    </location>
</feature>
<keyword evidence="1" id="KW-0677">Repeat</keyword>
<dbReference type="PANTHER" id="PTHR44858">
    <property type="entry name" value="TETRATRICOPEPTIDE REPEAT PROTEIN 6"/>
    <property type="match status" value="1"/>
</dbReference>
<accession>A0ABR6PWV1</accession>
<dbReference type="RefSeq" id="WP_184553466.1">
    <property type="nucleotide sequence ID" value="NZ_JACHKS010000001.1"/>
</dbReference>
<dbReference type="Pfam" id="PF13432">
    <property type="entry name" value="TPR_16"/>
    <property type="match status" value="1"/>
</dbReference>
<gene>
    <name evidence="5" type="ORF">HNP24_001019</name>
</gene>
<dbReference type="InterPro" id="IPR011990">
    <property type="entry name" value="TPR-like_helical_dom_sf"/>
</dbReference>
<keyword evidence="4" id="KW-0812">Transmembrane</keyword>
<keyword evidence="6" id="KW-1185">Reference proteome</keyword>
<comment type="caution">
    <text evidence="5">The sequence shown here is derived from an EMBL/GenBank/DDBJ whole genome shotgun (WGS) entry which is preliminary data.</text>
</comment>
<organism evidence="5 6">
    <name type="scientific">Chryseobacterium sediminis</name>
    <dbReference type="NCBI Taxonomy" id="1679494"/>
    <lineage>
        <taxon>Bacteria</taxon>
        <taxon>Pseudomonadati</taxon>
        <taxon>Bacteroidota</taxon>
        <taxon>Flavobacteriia</taxon>
        <taxon>Flavobacteriales</taxon>
        <taxon>Weeksellaceae</taxon>
        <taxon>Chryseobacterium group</taxon>
        <taxon>Chryseobacterium</taxon>
    </lineage>
</organism>
<name>A0ABR6PWV1_9FLAO</name>
<evidence type="ECO:0000256" key="3">
    <source>
        <dbReference type="PROSITE-ProRule" id="PRU00339"/>
    </source>
</evidence>
<proteinExistence type="predicted"/>
<dbReference type="Pfam" id="PF13181">
    <property type="entry name" value="TPR_8"/>
    <property type="match status" value="1"/>
</dbReference>
<reference evidence="5 6" key="1">
    <citation type="submission" date="2020-08" db="EMBL/GenBank/DDBJ databases">
        <title>Functional genomics of gut bacteria from endangered species of beetles.</title>
        <authorList>
            <person name="Carlos-Shanley C."/>
        </authorList>
    </citation>
    <scope>NUCLEOTIDE SEQUENCE [LARGE SCALE GENOMIC DNA]</scope>
    <source>
        <strain evidence="5 6">S00068</strain>
    </source>
</reference>
<evidence type="ECO:0000256" key="2">
    <source>
        <dbReference type="ARBA" id="ARBA00022803"/>
    </source>
</evidence>
<evidence type="ECO:0000256" key="4">
    <source>
        <dbReference type="SAM" id="Phobius"/>
    </source>
</evidence>
<dbReference type="SMART" id="SM00028">
    <property type="entry name" value="TPR"/>
    <property type="match status" value="4"/>
</dbReference>
<dbReference type="SUPFAM" id="SSF48452">
    <property type="entry name" value="TPR-like"/>
    <property type="match status" value="1"/>
</dbReference>
<evidence type="ECO:0000313" key="6">
    <source>
        <dbReference type="Proteomes" id="UP000587367"/>
    </source>
</evidence>
<dbReference type="EMBL" id="JACHKS010000001">
    <property type="protein sequence ID" value="MBB6330069.1"/>
    <property type="molecule type" value="Genomic_DNA"/>
</dbReference>
<dbReference type="InterPro" id="IPR019734">
    <property type="entry name" value="TPR_rpt"/>
</dbReference>
<keyword evidence="4" id="KW-1133">Transmembrane helix</keyword>
<dbReference type="Pfam" id="PF13398">
    <property type="entry name" value="Peptidase_M50B"/>
    <property type="match status" value="1"/>
</dbReference>
<dbReference type="PROSITE" id="PS50005">
    <property type="entry name" value="TPR"/>
    <property type="match status" value="1"/>
</dbReference>
<dbReference type="Gene3D" id="1.25.40.10">
    <property type="entry name" value="Tetratricopeptide repeat domain"/>
    <property type="match status" value="1"/>
</dbReference>
<evidence type="ECO:0000313" key="5">
    <source>
        <dbReference type="EMBL" id="MBB6330069.1"/>
    </source>
</evidence>
<dbReference type="Proteomes" id="UP000587367">
    <property type="component" value="Unassembled WGS sequence"/>
</dbReference>